<comment type="caution">
    <text evidence="2">The sequence shown here is derived from an EMBL/GenBank/DDBJ whole genome shotgun (WGS) entry which is preliminary data.</text>
</comment>
<gene>
    <name evidence="2" type="ORF">MHY01S_14430</name>
</gene>
<reference evidence="2 3" key="1">
    <citation type="submission" date="2019-07" db="EMBL/GenBank/DDBJ databases">
        <title>Whole genome shotgun sequence of Meiothermus hypogaeus NBRC 106114.</title>
        <authorList>
            <person name="Hosoyama A."/>
            <person name="Uohara A."/>
            <person name="Ohji S."/>
            <person name="Ichikawa N."/>
        </authorList>
    </citation>
    <scope>NUCLEOTIDE SEQUENCE [LARGE SCALE GENOMIC DNA]</scope>
    <source>
        <strain evidence="2 3">NBRC 106114</strain>
    </source>
</reference>
<evidence type="ECO:0000313" key="2">
    <source>
        <dbReference type="EMBL" id="GEM83277.1"/>
    </source>
</evidence>
<keyword evidence="1" id="KW-1133">Transmembrane helix</keyword>
<name>A0A511R1U1_9DEIN</name>
<keyword evidence="1" id="KW-0472">Membrane</keyword>
<protein>
    <submittedName>
        <fullName evidence="2">Uncharacterized protein</fullName>
    </submittedName>
</protein>
<proteinExistence type="predicted"/>
<sequence>MNQMHRRLLEAELDGRNYDELSDHDRFFLNEVVNLKFQQSGGSKLASFVLLYAYPTLYFGEKVLGRNHWSAVEVFSGSSMFYFLTLVLAGLLMQTIGLG</sequence>
<evidence type="ECO:0000313" key="3">
    <source>
        <dbReference type="Proteomes" id="UP000321197"/>
    </source>
</evidence>
<feature type="transmembrane region" description="Helical" evidence="1">
    <location>
        <begin position="80"/>
        <end position="98"/>
    </location>
</feature>
<evidence type="ECO:0000256" key="1">
    <source>
        <dbReference type="SAM" id="Phobius"/>
    </source>
</evidence>
<dbReference type="Proteomes" id="UP000321197">
    <property type="component" value="Unassembled WGS sequence"/>
</dbReference>
<organism evidence="2 3">
    <name type="scientific">Meiothermus hypogaeus NBRC 106114</name>
    <dbReference type="NCBI Taxonomy" id="1227553"/>
    <lineage>
        <taxon>Bacteria</taxon>
        <taxon>Thermotogati</taxon>
        <taxon>Deinococcota</taxon>
        <taxon>Deinococci</taxon>
        <taxon>Thermales</taxon>
        <taxon>Thermaceae</taxon>
        <taxon>Meiothermus</taxon>
    </lineage>
</organism>
<dbReference type="AlphaFoldDB" id="A0A511R1U1"/>
<dbReference type="EMBL" id="BJXL01000038">
    <property type="protein sequence ID" value="GEM83277.1"/>
    <property type="molecule type" value="Genomic_DNA"/>
</dbReference>
<accession>A0A511R1U1</accession>
<keyword evidence="1" id="KW-0812">Transmembrane</keyword>